<dbReference type="EMBL" id="LAZR01037525">
    <property type="protein sequence ID" value="KKL21979.1"/>
    <property type="molecule type" value="Genomic_DNA"/>
</dbReference>
<reference evidence="2" key="1">
    <citation type="journal article" date="2015" name="Nature">
        <title>Complex archaea that bridge the gap between prokaryotes and eukaryotes.</title>
        <authorList>
            <person name="Spang A."/>
            <person name="Saw J.H."/>
            <person name="Jorgensen S.L."/>
            <person name="Zaremba-Niedzwiedzka K."/>
            <person name="Martijn J."/>
            <person name="Lind A.E."/>
            <person name="van Eijk R."/>
            <person name="Schleper C."/>
            <person name="Guy L."/>
            <person name="Ettema T.J."/>
        </authorList>
    </citation>
    <scope>NUCLEOTIDE SEQUENCE</scope>
</reference>
<proteinExistence type="predicted"/>
<protein>
    <submittedName>
        <fullName evidence="2">Uncharacterized protein</fullName>
    </submittedName>
</protein>
<organism evidence="2">
    <name type="scientific">marine sediment metagenome</name>
    <dbReference type="NCBI Taxonomy" id="412755"/>
    <lineage>
        <taxon>unclassified sequences</taxon>
        <taxon>metagenomes</taxon>
        <taxon>ecological metagenomes</taxon>
    </lineage>
</organism>
<evidence type="ECO:0000313" key="2">
    <source>
        <dbReference type="EMBL" id="KKL21979.1"/>
    </source>
</evidence>
<comment type="caution">
    <text evidence="2">The sequence shown here is derived from an EMBL/GenBank/DDBJ whole genome shotgun (WGS) entry which is preliminary data.</text>
</comment>
<accession>A0A0F9BJA9</accession>
<sequence>MAREDGVDNKELSITFSRTKRGLEEMLRGIVRRHAGTITSRTTTLKTNIWVIDFTDWPSHNNFRDAIDKTKDFRIPGAGIPFLLDLVIESATAGKDIPPRIARVAKGIQRGAKRARRSRRKESGTTSLRGMRR</sequence>
<evidence type="ECO:0000256" key="1">
    <source>
        <dbReference type="SAM" id="MobiDB-lite"/>
    </source>
</evidence>
<dbReference type="AlphaFoldDB" id="A0A0F9BJA9"/>
<feature type="region of interest" description="Disordered" evidence="1">
    <location>
        <begin position="107"/>
        <end position="133"/>
    </location>
</feature>
<name>A0A0F9BJA9_9ZZZZ</name>
<gene>
    <name evidence="2" type="ORF">LCGC14_2440050</name>
</gene>
<feature type="compositionally biased region" description="Basic residues" evidence="1">
    <location>
        <begin position="111"/>
        <end position="120"/>
    </location>
</feature>